<evidence type="ECO:0000256" key="1">
    <source>
        <dbReference type="ARBA" id="ARBA00023122"/>
    </source>
</evidence>
<evidence type="ECO:0000256" key="3">
    <source>
        <dbReference type="SAM" id="MobiDB-lite"/>
    </source>
</evidence>
<dbReference type="EC" id="1.1.1.205" evidence="5"/>
<dbReference type="PANTHER" id="PTHR43080:SF26">
    <property type="entry name" value="REGULATORY PROTEIN"/>
    <property type="match status" value="1"/>
</dbReference>
<dbReference type="EMBL" id="CP121472">
    <property type="protein sequence ID" value="WPL18972.1"/>
    <property type="molecule type" value="Genomic_DNA"/>
</dbReference>
<dbReference type="SMART" id="SM00116">
    <property type="entry name" value="CBS"/>
    <property type="match status" value="2"/>
</dbReference>
<dbReference type="Proteomes" id="UP001432180">
    <property type="component" value="Chromosome"/>
</dbReference>
<keyword evidence="6" id="KW-1185">Reference proteome</keyword>
<dbReference type="Gene3D" id="3.10.580.10">
    <property type="entry name" value="CBS-domain"/>
    <property type="match status" value="1"/>
</dbReference>
<protein>
    <submittedName>
        <fullName evidence="5">Inosine-5'-monophosphate dehydrogenase</fullName>
        <ecNumber evidence="5">1.1.1.205</ecNumber>
    </submittedName>
</protein>
<evidence type="ECO:0000259" key="4">
    <source>
        <dbReference type="PROSITE" id="PS51371"/>
    </source>
</evidence>
<dbReference type="InterPro" id="IPR051257">
    <property type="entry name" value="Diverse_CBS-Domain"/>
</dbReference>
<keyword evidence="5" id="KW-0560">Oxidoreductase</keyword>
<sequence>MPPSLPLDPPARHTPFGADGNGLPELTLSEEDIQAAMRHLSGYVDISNSDFQAIYHLAHRQAIERLFAGVRAGRLMRTGIAPLAPNQSLAEAARALADQGLKGLPVVDTEGKVIGMLTETDCLRELGADILPELLARLIEAAGPFTHECYATRVGAAMTAPAVTVDESACFGTMIGAFHRHPGRGMPVVDAQGKLLGLLLRKDFLAAFRMEELL</sequence>
<reference evidence="5 6" key="1">
    <citation type="journal article" date="2023" name="Microorganisms">
        <title>Thiorhodovibrio frisius and Trv. litoralis spp. nov., Two Novel Members from a Clade of Fastidious Purple Sulfur Bacteria That Exhibit Unique Red-Shifted Light-Harvesting Capabilities.</title>
        <authorList>
            <person name="Methner A."/>
            <person name="Kuzyk S.B."/>
            <person name="Petersen J."/>
            <person name="Bauer S."/>
            <person name="Brinkmann H."/>
            <person name="Sichau K."/>
            <person name="Wanner G."/>
            <person name="Wolf J."/>
            <person name="Neumann-Schaal M."/>
            <person name="Henke P."/>
            <person name="Tank M."/>
            <person name="Sproer C."/>
            <person name="Bunk B."/>
            <person name="Overmann J."/>
        </authorList>
    </citation>
    <scope>NUCLEOTIDE SEQUENCE [LARGE SCALE GENOMIC DNA]</scope>
    <source>
        <strain evidence="5 6">DSM 6702</strain>
    </source>
</reference>
<dbReference type="Pfam" id="PF00571">
    <property type="entry name" value="CBS"/>
    <property type="match status" value="2"/>
</dbReference>
<dbReference type="InterPro" id="IPR046342">
    <property type="entry name" value="CBS_dom_sf"/>
</dbReference>
<dbReference type="InterPro" id="IPR000644">
    <property type="entry name" value="CBS_dom"/>
</dbReference>
<dbReference type="PANTHER" id="PTHR43080">
    <property type="entry name" value="CBS DOMAIN-CONTAINING PROTEIN CBSX3, MITOCHONDRIAL"/>
    <property type="match status" value="1"/>
</dbReference>
<dbReference type="SUPFAM" id="SSF54631">
    <property type="entry name" value="CBS-domain pair"/>
    <property type="match status" value="1"/>
</dbReference>
<accession>A0ABZ0SFR8</accession>
<feature type="region of interest" description="Disordered" evidence="3">
    <location>
        <begin position="1"/>
        <end position="23"/>
    </location>
</feature>
<feature type="domain" description="CBS" evidence="4">
    <location>
        <begin position="158"/>
        <end position="214"/>
    </location>
</feature>
<organism evidence="5 6">
    <name type="scientific">Thiorhodovibrio winogradskyi</name>
    <dbReference type="NCBI Taxonomy" id="77007"/>
    <lineage>
        <taxon>Bacteria</taxon>
        <taxon>Pseudomonadati</taxon>
        <taxon>Pseudomonadota</taxon>
        <taxon>Gammaproteobacteria</taxon>
        <taxon>Chromatiales</taxon>
        <taxon>Chromatiaceae</taxon>
        <taxon>Thiorhodovibrio</taxon>
    </lineage>
</organism>
<evidence type="ECO:0000313" key="5">
    <source>
        <dbReference type="EMBL" id="WPL18972.1"/>
    </source>
</evidence>
<keyword evidence="1 2" id="KW-0129">CBS domain</keyword>
<dbReference type="PROSITE" id="PS51371">
    <property type="entry name" value="CBS"/>
    <property type="match status" value="2"/>
</dbReference>
<dbReference type="GO" id="GO:0003938">
    <property type="term" value="F:IMP dehydrogenase activity"/>
    <property type="evidence" value="ECO:0007669"/>
    <property type="project" value="UniProtKB-EC"/>
</dbReference>
<name>A0ABZ0SFR8_9GAMM</name>
<evidence type="ECO:0000313" key="6">
    <source>
        <dbReference type="Proteomes" id="UP001432180"/>
    </source>
</evidence>
<feature type="domain" description="CBS" evidence="4">
    <location>
        <begin position="76"/>
        <end position="133"/>
    </location>
</feature>
<dbReference type="RefSeq" id="WP_328984713.1">
    <property type="nucleotide sequence ID" value="NZ_CP121472.1"/>
</dbReference>
<proteinExistence type="predicted"/>
<gene>
    <name evidence="5" type="primary">guaB_3</name>
    <name evidence="5" type="ORF">Thiowin_04074</name>
</gene>
<evidence type="ECO:0000256" key="2">
    <source>
        <dbReference type="PROSITE-ProRule" id="PRU00703"/>
    </source>
</evidence>